<dbReference type="Proteomes" id="UP000229498">
    <property type="component" value="Unassembled WGS sequence"/>
</dbReference>
<sequence length="315" mass="32861">MKIAIMGCGATGSVYAGLFASAGHEVWAIDRWAEHVEAMGRKGLTLTGASGERTVPVNATTDPAEAPECDLVIIATKAMDVAEAAEAARPLIGAKTIVMPIQNGLGSAERAVRILGRERVKIGVIGGFGASVPEPGHAHHNGWDLVRLGEVSGPASDELKNLEAVWTDAGFKAQCFDDLDGMIWEKLICNVAFSGPCALTGLTIGEAMASPEASVVSLWCAQEAFNVASALAIDTGVKDPARHIRAFAAKIPDAKPSLLLDHQAGRRSEIDVINGAIPRAGLRVGVPAPVNESITALVKEREKTFGGQGSKASQE</sequence>
<dbReference type="Gene3D" id="3.40.50.720">
    <property type="entry name" value="NAD(P)-binding Rossmann-like Domain"/>
    <property type="match status" value="1"/>
</dbReference>
<evidence type="ECO:0000256" key="3">
    <source>
        <dbReference type="ARBA" id="ARBA00013014"/>
    </source>
</evidence>
<dbReference type="GO" id="GO:0005737">
    <property type="term" value="C:cytoplasm"/>
    <property type="evidence" value="ECO:0007669"/>
    <property type="project" value="TreeGrafter"/>
</dbReference>
<dbReference type="RefSeq" id="WP_109794427.1">
    <property type="nucleotide sequence ID" value="NZ_PHIG01000004.1"/>
</dbReference>
<dbReference type="Gene3D" id="1.10.1040.10">
    <property type="entry name" value="N-(1-d-carboxylethyl)-l-norvaline Dehydrogenase, domain 2"/>
    <property type="match status" value="1"/>
</dbReference>
<comment type="caution">
    <text evidence="13">The sequence shown here is derived from an EMBL/GenBank/DDBJ whole genome shotgun (WGS) entry which is preliminary data.</text>
</comment>
<evidence type="ECO:0000313" key="13">
    <source>
        <dbReference type="EMBL" id="PJK31602.1"/>
    </source>
</evidence>
<dbReference type="GO" id="GO:0015940">
    <property type="term" value="P:pantothenate biosynthetic process"/>
    <property type="evidence" value="ECO:0007669"/>
    <property type="project" value="UniProtKB-UniPathway"/>
</dbReference>
<evidence type="ECO:0000256" key="7">
    <source>
        <dbReference type="ARBA" id="ARBA00023002"/>
    </source>
</evidence>
<dbReference type="SUPFAM" id="SSF48179">
    <property type="entry name" value="6-phosphogluconate dehydrogenase C-terminal domain-like"/>
    <property type="match status" value="1"/>
</dbReference>
<accession>A0A2M9G7B6</accession>
<evidence type="ECO:0000256" key="1">
    <source>
        <dbReference type="ARBA" id="ARBA00004994"/>
    </source>
</evidence>
<dbReference type="InterPro" id="IPR013328">
    <property type="entry name" value="6PGD_dom2"/>
</dbReference>
<dbReference type="InterPro" id="IPR036291">
    <property type="entry name" value="NAD(P)-bd_dom_sf"/>
</dbReference>
<dbReference type="Pfam" id="PF08546">
    <property type="entry name" value="ApbA_C"/>
    <property type="match status" value="1"/>
</dbReference>
<dbReference type="AlphaFoldDB" id="A0A2M9G7B6"/>
<evidence type="ECO:0000313" key="14">
    <source>
        <dbReference type="Proteomes" id="UP000229498"/>
    </source>
</evidence>
<organism evidence="13 14">
    <name type="scientific">Minwuia thermotolerans</name>
    <dbReference type="NCBI Taxonomy" id="2056226"/>
    <lineage>
        <taxon>Bacteria</taxon>
        <taxon>Pseudomonadati</taxon>
        <taxon>Pseudomonadota</taxon>
        <taxon>Alphaproteobacteria</taxon>
        <taxon>Minwuiales</taxon>
        <taxon>Minwuiaceae</taxon>
        <taxon>Minwuia</taxon>
    </lineage>
</organism>
<dbReference type="OrthoDB" id="9793586at2"/>
<evidence type="ECO:0000256" key="8">
    <source>
        <dbReference type="ARBA" id="ARBA00032024"/>
    </source>
</evidence>
<dbReference type="InterPro" id="IPR013752">
    <property type="entry name" value="KPA_reductase"/>
</dbReference>
<dbReference type="NCBIfam" id="TIGR00745">
    <property type="entry name" value="apbA_panE"/>
    <property type="match status" value="1"/>
</dbReference>
<evidence type="ECO:0000256" key="5">
    <source>
        <dbReference type="ARBA" id="ARBA00022655"/>
    </source>
</evidence>
<evidence type="ECO:0000256" key="10">
    <source>
        <dbReference type="RuleBase" id="RU362068"/>
    </source>
</evidence>
<feature type="domain" description="Ketopantoate reductase N-terminal" evidence="11">
    <location>
        <begin position="3"/>
        <end position="152"/>
    </location>
</feature>
<evidence type="ECO:0000256" key="6">
    <source>
        <dbReference type="ARBA" id="ARBA00022857"/>
    </source>
</evidence>
<dbReference type="InterPro" id="IPR003710">
    <property type="entry name" value="ApbA"/>
</dbReference>
<dbReference type="EC" id="1.1.1.169" evidence="3 10"/>
<dbReference type="FunFam" id="1.10.1040.10:FF:000017">
    <property type="entry name" value="2-dehydropantoate 2-reductase"/>
    <property type="match status" value="1"/>
</dbReference>
<dbReference type="PANTHER" id="PTHR21708">
    <property type="entry name" value="PROBABLE 2-DEHYDROPANTOATE 2-REDUCTASE"/>
    <property type="match status" value="1"/>
</dbReference>
<protein>
    <recommendedName>
        <fullName evidence="4 10">2-dehydropantoate 2-reductase</fullName>
        <ecNumber evidence="3 10">1.1.1.169</ecNumber>
    </recommendedName>
    <alternativeName>
        <fullName evidence="8 10">Ketopantoate reductase</fullName>
    </alternativeName>
</protein>
<dbReference type="InterPro" id="IPR051402">
    <property type="entry name" value="KPR-Related"/>
</dbReference>
<dbReference type="InterPro" id="IPR008927">
    <property type="entry name" value="6-PGluconate_DH-like_C_sf"/>
</dbReference>
<dbReference type="PANTHER" id="PTHR21708:SF26">
    <property type="entry name" value="2-DEHYDROPANTOATE 2-REDUCTASE"/>
    <property type="match status" value="1"/>
</dbReference>
<dbReference type="Pfam" id="PF02558">
    <property type="entry name" value="ApbA"/>
    <property type="match status" value="1"/>
</dbReference>
<dbReference type="GO" id="GO:0008677">
    <property type="term" value="F:2-dehydropantoate 2-reductase activity"/>
    <property type="evidence" value="ECO:0007669"/>
    <property type="project" value="UniProtKB-EC"/>
</dbReference>
<gene>
    <name evidence="13" type="ORF">CVT23_00665</name>
</gene>
<keyword evidence="5 10" id="KW-0566">Pantothenate biosynthesis</keyword>
<name>A0A2M9G7B6_9PROT</name>
<keyword evidence="7 10" id="KW-0560">Oxidoreductase</keyword>
<dbReference type="UniPathway" id="UPA00028">
    <property type="reaction ID" value="UER00004"/>
</dbReference>
<evidence type="ECO:0000259" key="11">
    <source>
        <dbReference type="Pfam" id="PF02558"/>
    </source>
</evidence>
<keyword evidence="6 10" id="KW-0521">NADP</keyword>
<evidence type="ECO:0000259" key="12">
    <source>
        <dbReference type="Pfam" id="PF08546"/>
    </source>
</evidence>
<evidence type="ECO:0000256" key="2">
    <source>
        <dbReference type="ARBA" id="ARBA00007870"/>
    </source>
</evidence>
<comment type="function">
    <text evidence="10">Catalyzes the NADPH-dependent reduction of ketopantoate into pantoic acid.</text>
</comment>
<dbReference type="InterPro" id="IPR013332">
    <property type="entry name" value="KPR_N"/>
</dbReference>
<comment type="similarity">
    <text evidence="2 10">Belongs to the ketopantoate reductase family.</text>
</comment>
<keyword evidence="14" id="KW-1185">Reference proteome</keyword>
<proteinExistence type="inferred from homology"/>
<evidence type="ECO:0000256" key="9">
    <source>
        <dbReference type="ARBA" id="ARBA00048793"/>
    </source>
</evidence>
<reference evidence="13 14" key="1">
    <citation type="submission" date="2017-11" db="EMBL/GenBank/DDBJ databases">
        <title>Draft genome sequence of Rhizobiales bacterium SY3-13.</title>
        <authorList>
            <person name="Sun C."/>
        </authorList>
    </citation>
    <scope>NUCLEOTIDE SEQUENCE [LARGE SCALE GENOMIC DNA]</scope>
    <source>
        <strain evidence="13 14">SY3-13</strain>
    </source>
</reference>
<feature type="domain" description="Ketopantoate reductase C-terminal" evidence="12">
    <location>
        <begin position="179"/>
        <end position="302"/>
    </location>
</feature>
<comment type="catalytic activity">
    <reaction evidence="9 10">
        <text>(R)-pantoate + NADP(+) = 2-dehydropantoate + NADPH + H(+)</text>
        <dbReference type="Rhea" id="RHEA:16233"/>
        <dbReference type="ChEBI" id="CHEBI:11561"/>
        <dbReference type="ChEBI" id="CHEBI:15378"/>
        <dbReference type="ChEBI" id="CHEBI:15980"/>
        <dbReference type="ChEBI" id="CHEBI:57783"/>
        <dbReference type="ChEBI" id="CHEBI:58349"/>
        <dbReference type="EC" id="1.1.1.169"/>
    </reaction>
</comment>
<comment type="pathway">
    <text evidence="1 10">Cofactor biosynthesis; (R)-pantothenate biosynthesis; (R)-pantoate from 3-methyl-2-oxobutanoate: step 2/2.</text>
</comment>
<dbReference type="SUPFAM" id="SSF51735">
    <property type="entry name" value="NAD(P)-binding Rossmann-fold domains"/>
    <property type="match status" value="1"/>
</dbReference>
<evidence type="ECO:0000256" key="4">
    <source>
        <dbReference type="ARBA" id="ARBA00019465"/>
    </source>
</evidence>
<dbReference type="EMBL" id="PHIG01000004">
    <property type="protein sequence ID" value="PJK31602.1"/>
    <property type="molecule type" value="Genomic_DNA"/>
</dbReference>